<feature type="region of interest" description="Disordered" evidence="12">
    <location>
        <begin position="1710"/>
        <end position="1743"/>
    </location>
</feature>
<dbReference type="InterPro" id="IPR036397">
    <property type="entry name" value="RNaseH_sf"/>
</dbReference>
<feature type="transmembrane region" description="Helical" evidence="13">
    <location>
        <begin position="239"/>
        <end position="256"/>
    </location>
</feature>
<feature type="compositionally biased region" description="Low complexity" evidence="12">
    <location>
        <begin position="973"/>
        <end position="991"/>
    </location>
</feature>
<feature type="domain" description="Helicase ATP-binding" evidence="14">
    <location>
        <begin position="504"/>
        <end position="687"/>
    </location>
</feature>
<dbReference type="InterPro" id="IPR001650">
    <property type="entry name" value="Helicase_C-like"/>
</dbReference>
<feature type="transmembrane region" description="Helical" evidence="13">
    <location>
        <begin position="93"/>
        <end position="111"/>
    </location>
</feature>
<dbReference type="CDD" id="cd18795">
    <property type="entry name" value="SF2_C_Ski2"/>
    <property type="match status" value="1"/>
</dbReference>
<dbReference type="InterPro" id="IPR027417">
    <property type="entry name" value="P-loop_NTPase"/>
</dbReference>
<feature type="transmembrane region" description="Helical" evidence="13">
    <location>
        <begin position="123"/>
        <end position="144"/>
    </location>
</feature>
<feature type="compositionally biased region" description="Low complexity" evidence="12">
    <location>
        <begin position="1467"/>
        <end position="1476"/>
    </location>
</feature>
<feature type="transmembrane region" description="Helical" evidence="13">
    <location>
        <begin position="337"/>
        <end position="358"/>
    </location>
</feature>
<evidence type="ECO:0000313" key="16">
    <source>
        <dbReference type="EMBL" id="KAH9424775.1"/>
    </source>
</evidence>
<dbReference type="SMART" id="SM00487">
    <property type="entry name" value="DEXDc"/>
    <property type="match status" value="1"/>
</dbReference>
<feature type="region of interest" description="Disordered" evidence="12">
    <location>
        <begin position="1393"/>
        <end position="1433"/>
    </location>
</feature>
<evidence type="ECO:0000256" key="3">
    <source>
        <dbReference type="ARBA" id="ARBA00022679"/>
    </source>
</evidence>
<feature type="region of interest" description="Disordered" evidence="12">
    <location>
        <begin position="1520"/>
        <end position="1539"/>
    </location>
</feature>
<keyword evidence="7" id="KW-0067">ATP-binding</keyword>
<evidence type="ECO:0000256" key="13">
    <source>
        <dbReference type="SAM" id="Phobius"/>
    </source>
</evidence>
<dbReference type="PRINTS" id="PR00868">
    <property type="entry name" value="DNAPOLI"/>
</dbReference>
<feature type="transmembrane region" description="Helical" evidence="13">
    <location>
        <begin position="364"/>
        <end position="388"/>
    </location>
</feature>
<evidence type="ECO:0000256" key="2">
    <source>
        <dbReference type="ARBA" id="ARBA00012417"/>
    </source>
</evidence>
<dbReference type="Gene3D" id="1.10.3380.20">
    <property type="match status" value="1"/>
</dbReference>
<comment type="caution">
    <text evidence="16">The sequence shown here is derived from an EMBL/GenBank/DDBJ whole genome shotgun (WGS) entry which is preliminary data.</text>
</comment>
<feature type="region of interest" description="Disordered" evidence="12">
    <location>
        <begin position="2398"/>
        <end position="2422"/>
    </location>
</feature>
<protein>
    <recommendedName>
        <fullName evidence="2">DNA-directed DNA polymerase</fullName>
        <ecNumber evidence="2">2.7.7.7</ecNumber>
    </recommendedName>
</protein>
<gene>
    <name evidence="16" type="ORF">DERP_012759</name>
</gene>
<dbReference type="InterPro" id="IPR038770">
    <property type="entry name" value="Na+/solute_symporter_sf"/>
</dbReference>
<feature type="transmembrane region" description="Helical" evidence="13">
    <location>
        <begin position="284"/>
        <end position="300"/>
    </location>
</feature>
<dbReference type="InterPro" id="IPR006153">
    <property type="entry name" value="Cation/H_exchanger_TM"/>
</dbReference>
<name>A0ABQ8JQ76_DERPT</name>
<dbReference type="Proteomes" id="UP000887458">
    <property type="component" value="Unassembled WGS sequence"/>
</dbReference>
<feature type="non-terminal residue" evidence="16">
    <location>
        <position position="2778"/>
    </location>
</feature>
<feature type="region of interest" description="Disordered" evidence="12">
    <location>
        <begin position="1461"/>
        <end position="1498"/>
    </location>
</feature>
<feature type="region of interest" description="Disordered" evidence="12">
    <location>
        <begin position="1556"/>
        <end position="1632"/>
    </location>
</feature>
<dbReference type="Gene3D" id="3.30.70.370">
    <property type="match status" value="1"/>
</dbReference>
<accession>A0ABQ8JQ76</accession>
<dbReference type="SMART" id="SM00490">
    <property type="entry name" value="HELICc"/>
    <property type="match status" value="1"/>
</dbReference>
<feature type="compositionally biased region" description="Basic residues" evidence="12">
    <location>
        <begin position="2412"/>
        <end position="2422"/>
    </location>
</feature>
<dbReference type="InterPro" id="IPR019760">
    <property type="entry name" value="DNA-dir_DNA_pol_A_CS"/>
</dbReference>
<dbReference type="Gene3D" id="1.10.150.20">
    <property type="entry name" value="5' to 3' exonuclease, C-terminal subdomain"/>
    <property type="match status" value="1"/>
</dbReference>
<organism evidence="16 17">
    <name type="scientific">Dermatophagoides pteronyssinus</name>
    <name type="common">European house dust mite</name>
    <dbReference type="NCBI Taxonomy" id="6956"/>
    <lineage>
        <taxon>Eukaryota</taxon>
        <taxon>Metazoa</taxon>
        <taxon>Ecdysozoa</taxon>
        <taxon>Arthropoda</taxon>
        <taxon>Chelicerata</taxon>
        <taxon>Arachnida</taxon>
        <taxon>Acari</taxon>
        <taxon>Acariformes</taxon>
        <taxon>Sarcoptiformes</taxon>
        <taxon>Astigmata</taxon>
        <taxon>Psoroptidia</taxon>
        <taxon>Analgoidea</taxon>
        <taxon>Pyroglyphidae</taxon>
        <taxon>Dermatophagoidinae</taxon>
        <taxon>Dermatophagoides</taxon>
    </lineage>
</organism>
<evidence type="ECO:0000259" key="15">
    <source>
        <dbReference type="PROSITE" id="PS51194"/>
    </source>
</evidence>
<evidence type="ECO:0000256" key="7">
    <source>
        <dbReference type="ARBA" id="ARBA00022840"/>
    </source>
</evidence>
<feature type="transmembrane region" description="Helical" evidence="13">
    <location>
        <begin position="12"/>
        <end position="31"/>
    </location>
</feature>
<comment type="subcellular location">
    <subcellularLocation>
        <location evidence="1">Membrane</location>
        <topology evidence="1">Multi-pass membrane protein</topology>
    </subcellularLocation>
</comment>
<dbReference type="Pfam" id="PF00270">
    <property type="entry name" value="DEAD"/>
    <property type="match status" value="1"/>
</dbReference>
<feature type="transmembrane region" description="Helical" evidence="13">
    <location>
        <begin position="150"/>
        <end position="169"/>
    </location>
</feature>
<reference evidence="16 17" key="2">
    <citation type="journal article" date="2022" name="Mol. Biol. Evol.">
        <title>Comparative Genomics Reveals Insights into the Divergent Evolution of Astigmatic Mites and Household Pest Adaptations.</title>
        <authorList>
            <person name="Xiong Q."/>
            <person name="Wan A.T."/>
            <person name="Liu X."/>
            <person name="Fung C.S."/>
            <person name="Xiao X."/>
            <person name="Malainual N."/>
            <person name="Hou J."/>
            <person name="Wang L."/>
            <person name="Wang M."/>
            <person name="Yang K.Y."/>
            <person name="Cui Y."/>
            <person name="Leung E.L."/>
            <person name="Nong W."/>
            <person name="Shin S.K."/>
            <person name="Au S.W."/>
            <person name="Jeong K.Y."/>
            <person name="Chew F.T."/>
            <person name="Hui J.H."/>
            <person name="Leung T.F."/>
            <person name="Tungtrongchitr A."/>
            <person name="Zhong N."/>
            <person name="Liu Z."/>
            <person name="Tsui S.K."/>
        </authorList>
    </citation>
    <scope>NUCLEOTIDE SEQUENCE [LARGE SCALE GENOMIC DNA]</scope>
    <source>
        <strain evidence="16">Derp</strain>
    </source>
</reference>
<feature type="compositionally biased region" description="Acidic residues" evidence="12">
    <location>
        <begin position="1594"/>
        <end position="1615"/>
    </location>
</feature>
<dbReference type="InterPro" id="IPR043502">
    <property type="entry name" value="DNA/RNA_pol_sf"/>
</dbReference>
<dbReference type="InterPro" id="IPR048960">
    <property type="entry name" value="POLQ-like_helical"/>
</dbReference>
<dbReference type="PROSITE" id="PS00447">
    <property type="entry name" value="DNA_POLYMERASE_A"/>
    <property type="match status" value="1"/>
</dbReference>
<dbReference type="PANTHER" id="PTHR10133">
    <property type="entry name" value="DNA POLYMERASE I"/>
    <property type="match status" value="1"/>
</dbReference>
<feature type="transmembrane region" description="Helical" evidence="13">
    <location>
        <begin position="43"/>
        <end position="59"/>
    </location>
</feature>
<dbReference type="InterPro" id="IPR011545">
    <property type="entry name" value="DEAD/DEAH_box_helicase_dom"/>
</dbReference>
<dbReference type="Gene3D" id="1.20.1060.10">
    <property type="entry name" value="Taq DNA Polymerase, Chain T, domain 4"/>
    <property type="match status" value="1"/>
</dbReference>
<dbReference type="Pfam" id="PF00271">
    <property type="entry name" value="Helicase_C"/>
    <property type="match status" value="1"/>
</dbReference>
<feature type="transmembrane region" description="Helical" evidence="13">
    <location>
        <begin position="189"/>
        <end position="213"/>
    </location>
</feature>
<evidence type="ECO:0000256" key="10">
    <source>
        <dbReference type="ARBA" id="ARBA00023136"/>
    </source>
</evidence>
<dbReference type="EMBL" id="NJHN03000026">
    <property type="protein sequence ID" value="KAH9424775.1"/>
    <property type="molecule type" value="Genomic_DNA"/>
</dbReference>
<evidence type="ECO:0000256" key="11">
    <source>
        <dbReference type="ARBA" id="ARBA00049244"/>
    </source>
</evidence>
<evidence type="ECO:0000256" key="8">
    <source>
        <dbReference type="ARBA" id="ARBA00022932"/>
    </source>
</evidence>
<keyword evidence="3" id="KW-0808">Transferase</keyword>
<dbReference type="Gene3D" id="3.40.50.300">
    <property type="entry name" value="P-loop containing nucleotide triphosphate hydrolases"/>
    <property type="match status" value="2"/>
</dbReference>
<dbReference type="SMART" id="SM00482">
    <property type="entry name" value="POLAc"/>
    <property type="match status" value="1"/>
</dbReference>
<keyword evidence="8" id="KW-0239">DNA-directed DNA polymerase</keyword>
<feature type="compositionally biased region" description="Basic and acidic residues" evidence="12">
    <location>
        <begin position="1558"/>
        <end position="1586"/>
    </location>
</feature>
<dbReference type="PROSITE" id="PS51194">
    <property type="entry name" value="HELICASE_CTER"/>
    <property type="match status" value="1"/>
</dbReference>
<evidence type="ECO:0000256" key="9">
    <source>
        <dbReference type="ARBA" id="ARBA00022989"/>
    </source>
</evidence>
<dbReference type="EC" id="2.7.7.7" evidence="2"/>
<dbReference type="Gene3D" id="1.20.1530.20">
    <property type="match status" value="1"/>
</dbReference>
<feature type="compositionally biased region" description="Polar residues" evidence="12">
    <location>
        <begin position="1477"/>
        <end position="1492"/>
    </location>
</feature>
<dbReference type="SUPFAM" id="SSF158702">
    <property type="entry name" value="Sec63 N-terminal domain-like"/>
    <property type="match status" value="1"/>
</dbReference>
<sequence>MLLMEFINKHCSLFIWKLLSILMIFLNLLVIFPHESLPPNGNLFHLIILFIGAHFLGLLSERIGLPPLFGMLVAGFLYGNFNDRVELDTKLSSTIRSLALIIILLRAGLNLDPKAIRRLSIILARLSLIPSIIESLIIGLLTWICFSFNLSWSLIIGFVIGSVSPAVVVPSMVDVQEKNYGTKRGIPTLLIASTSVDNVFAITAISVCLSFAFPNSNEERDSDHLVQTVLTISRGPLEAITGIIYGIIIGIILWYIPAHHDSRLIKNSSSRTANHKNKKNHYEIHRFVLLATTSLFIWFGSQKGNFKSMGPIAILTAPFIASIRWRENNLGKFSRESLRILWLIFENFLFSLIGFNVRLRQLDISILLSGILIIVFSVIVRMIVAFAVTFGGQFDRNERLFMAIAWLPKATIQAAMAPIAMDLAQNTEDKRRAQIMKNGRLFWQQKNQSNISLKQLDETTQNGHIPIDKNQLRNWGLSEPIIQYYARKGISRFFDWQIDCLQLPGVLEQQKNLVYSAPTSAGKTMVSDILLFKTLLDRRKKAIIILPFVSISMEKVQNLKQVFRRLGLRIDSFAGQTNPRGGLKRVDAAVCTIEKANNMINRLIEERTISDIGLIIVDELHMIGDQSRGYILELLLSKLMHMKSNPLACNADDNIDLHQLQIVGMSATIPNLNDIAKWLNAELFITDYRPVPLDEHVVVGNEILKISSNQNQNLADTQFNSCASTAIASLGGNNRQEVECQPLKTIDLNQLKLSTTTMSHSLIYLAIETLAQGFSTLIFCPTRSMCESMAKTIAANIFNIGQKERIPQNDFESFIRERIHSDQILSYKRLVSLIETLKRSTSSSSSGGFDPNLERVLRFGCAFHHAGMTMEERGTVEQGFRDGTLRILCCTTTLSAGVNLPARRVMITSPFDYANNLLPVGNYRQMIGRAGRKGIDILGESFLFCSDKDIRLARRLLSAEILPIKSNLVTVKKSNNNNKTNTSCSTSSTNSDQNITKKSQWQPIINDQLLRAVLEVIANEMVKNINDISGYLGCTFFRNCPLNLFGSQQQQQSQTEENEEIINESIRLVLDRLKQFEFIYIESPDNGDSRIVCTDLGRAVISSGVSPTDGQFIYEELKRFRTKLSLLTDLHLVYQTTPVYIVNQLPDIDWRHYLNLYERWDKNTKFISQMIGISEHFLCIQVSMSGLMKQTTSNESLIHRRFYASLALFDLIEEIPMWKVQQKYNLDKGTLQSLQQQASTFAGMLSTFCQRLNWKTLAKLFDEFQPRLSFGVQLDLIDLVRLPCVNSMIARQLFNKGYEDISSLINLKPKDIELALITSKDLIPDDSSNVDPNEVKIFLSTLDQTITITELSKMIIKEARMLTEKEIGQKISFEDEIESGSTVNSPVNLVVDQQPEQPEEQEEEPALSTEPSKMERSNESIDNSIESTNSNKRIKTDIDLSSINHHHDDNDYMIKEVPIIQEDSNSDSKSSIISSSTPNVTKQIQSTSSTKPTETSILFDDDDDDFLLEELSLILTKKESEKISETIAQPSTSKSLSMSTMSIDADLEILEMLEQEEDTKQQEEDSKQPKQEEKESHSSETVRNERITASNDKNDDEIWLDDKDDISFDDDDSTEETSPMNSPASSVDSKEDMDKFLQSLSNNDDDDHNEIIHNLPSLHESNVTVDNFELIKIDNRELCRDFLAQIFPETDQNIVALYFRLERRKDSSEHHRRTMIVLKPGDRKLSTQQPPSTESPDESTGLRLKNSPDLYLISLYVTKLNQTQIFHIDSQEALKFLQQNWFKHLQQKSSTRRSIHFVCHDVKQACRCLNEVFNFEWKFLLNHLEWYDVTIAQWLLDPESSPPYNIDSIRIKDLPVLARTNQLSDIDYFDNVSNYYRRKILLNSNPHRYRSKDSSIQDLDIILKILILFNLIDGLLLRLREENLLKSYFRIEIPSRICITMMESNPTKIDRKYLNELEDTIQDLISRIEQKIVAKIGRSINLNSPDQVGKVLYSQEMGLISSYFNVTTNTTAASPSPRSKSKRLSSLLPKITPVTRKPSTSKIALMRLQESVGNRSNLPTMIIEWRHLNHALTNSIMAINRHWYYRRDDDPDDSLIYKQCCEWTATGRITMLDPNLINLDNDFEIKTHLNDATISTATGDNNIRSTKIHIRKIVQSPDNYQLITADYCQLELRILAHFSKDKNLLNVLNNLAVDVFKSIAADWKQIPIEQVDYETRQQAKQICYGIVYGMGDESLAQKLDITSNEAGEYKQSFFERYNRLQEFINKTIDNCRQNLFVETIAGRRRQLPLIRSPKLDESSRASRQAVNTKIQGSAADIIKMAMISVQKQIVERKFDACFVLQMYDELMYQVRIDQCEEFGLFLKQQMEMVGDCLRVVLPVKLSMGRNWSEMDPFFFLEKMSSSSNNDNQQQQQRRRERMKRNDRRRRRLPLWMDILDDEILNRTIFEDDNDDDDDDDDNDNVEYDWTTIQRPFPKGAKTNAAAIIGAKTMINDPLDHSKVNDMLIDHDNDDNNPNINQNPNILGNDNTIREIMFKWMIDEILEPPTPSIIGPLIQNGWSCRTIEELDECAYSFDILTNPGIPIPKNDQDVQDLCDKTQSGLKCLSDDAKECAKGSVKAVLVKVITDLANGINQRCADSGERAEFAKHVQCFHDESKAAPIRNCVNRHIVMMERVSNLDKPLRLGGACCGSHYYRKCLIDSIQQSCGGDSADYFNEVIDAAIGQNMELMCKDLSDTDKCEAKYDSTTLTELKTIMESSEPIQSNQYKTLIPIIVKMLREA</sequence>
<feature type="region of interest" description="Disordered" evidence="12">
    <location>
        <begin position="973"/>
        <end position="996"/>
    </location>
</feature>
<evidence type="ECO:0000256" key="6">
    <source>
        <dbReference type="ARBA" id="ARBA00022741"/>
    </source>
</evidence>
<reference evidence="16 17" key="1">
    <citation type="journal article" date="2018" name="J. Allergy Clin. Immunol.">
        <title>High-quality assembly of Dermatophagoides pteronyssinus genome and transcriptome reveals a wide range of novel allergens.</title>
        <authorList>
            <person name="Liu X.Y."/>
            <person name="Yang K.Y."/>
            <person name="Wang M.Q."/>
            <person name="Kwok J.S."/>
            <person name="Zeng X."/>
            <person name="Yang Z."/>
            <person name="Xiao X.J."/>
            <person name="Lau C.P."/>
            <person name="Li Y."/>
            <person name="Huang Z.M."/>
            <person name="Ba J.G."/>
            <person name="Yim A.K."/>
            <person name="Ouyang C.Y."/>
            <person name="Ngai S.M."/>
            <person name="Chan T.F."/>
            <person name="Leung E.L."/>
            <person name="Liu L."/>
            <person name="Liu Z.G."/>
            <person name="Tsui S.K."/>
        </authorList>
    </citation>
    <scope>NUCLEOTIDE SEQUENCE [LARGE SCALE GENOMIC DNA]</scope>
    <source>
        <strain evidence="16">Derp</strain>
    </source>
</reference>
<dbReference type="Gene3D" id="3.30.420.10">
    <property type="entry name" value="Ribonuclease H-like superfamily/Ribonuclease H"/>
    <property type="match status" value="1"/>
</dbReference>
<dbReference type="InterPro" id="IPR001098">
    <property type="entry name" value="DNA-dir_DNA_pol_A_palm_dom"/>
</dbReference>
<feature type="domain" description="Helicase C-terminal" evidence="15">
    <location>
        <begin position="761"/>
        <end position="976"/>
    </location>
</feature>
<dbReference type="PROSITE" id="PS51192">
    <property type="entry name" value="HELICASE_ATP_BIND_1"/>
    <property type="match status" value="1"/>
</dbReference>
<feature type="compositionally biased region" description="Polar residues" evidence="12">
    <location>
        <begin position="1616"/>
        <end position="1627"/>
    </location>
</feature>
<keyword evidence="6" id="KW-0547">Nucleotide-binding</keyword>
<evidence type="ECO:0000313" key="17">
    <source>
        <dbReference type="Proteomes" id="UP000887458"/>
    </source>
</evidence>
<keyword evidence="9 13" id="KW-1133">Transmembrane helix</keyword>
<dbReference type="CDD" id="cd08638">
    <property type="entry name" value="DNA_pol_A_theta"/>
    <property type="match status" value="1"/>
</dbReference>
<keyword evidence="4 13" id="KW-0812">Transmembrane</keyword>
<evidence type="ECO:0000259" key="14">
    <source>
        <dbReference type="PROSITE" id="PS51192"/>
    </source>
</evidence>
<dbReference type="CDD" id="cd18026">
    <property type="entry name" value="DEXHc_POLQ-like"/>
    <property type="match status" value="1"/>
</dbReference>
<dbReference type="SUPFAM" id="SSF56672">
    <property type="entry name" value="DNA/RNA polymerases"/>
    <property type="match status" value="1"/>
</dbReference>
<evidence type="ECO:0000256" key="5">
    <source>
        <dbReference type="ARBA" id="ARBA00022695"/>
    </source>
</evidence>
<feature type="compositionally biased region" description="Low complexity" evidence="12">
    <location>
        <begin position="2398"/>
        <end position="2411"/>
    </location>
</feature>
<dbReference type="PANTHER" id="PTHR10133:SF62">
    <property type="entry name" value="DNA POLYMERASE THETA"/>
    <property type="match status" value="1"/>
</dbReference>
<evidence type="ECO:0000256" key="1">
    <source>
        <dbReference type="ARBA" id="ARBA00004141"/>
    </source>
</evidence>
<evidence type="ECO:0000256" key="12">
    <source>
        <dbReference type="SAM" id="MobiDB-lite"/>
    </source>
</evidence>
<dbReference type="Pfam" id="PF00999">
    <property type="entry name" value="Na_H_Exchanger"/>
    <property type="match status" value="1"/>
</dbReference>
<keyword evidence="5" id="KW-0548">Nucleotidyltransferase</keyword>
<dbReference type="Pfam" id="PF00476">
    <property type="entry name" value="DNA_pol_A"/>
    <property type="match status" value="1"/>
</dbReference>
<evidence type="ECO:0000256" key="4">
    <source>
        <dbReference type="ARBA" id="ARBA00022692"/>
    </source>
</evidence>
<proteinExistence type="predicted"/>
<feature type="transmembrane region" description="Helical" evidence="13">
    <location>
        <begin position="64"/>
        <end position="81"/>
    </location>
</feature>
<dbReference type="Pfam" id="PF21099">
    <property type="entry name" value="POLQ_helical"/>
    <property type="match status" value="1"/>
</dbReference>
<dbReference type="SUPFAM" id="SSF52540">
    <property type="entry name" value="P-loop containing nucleoside triphosphate hydrolases"/>
    <property type="match status" value="1"/>
</dbReference>
<dbReference type="InterPro" id="IPR014001">
    <property type="entry name" value="Helicase_ATP-bd"/>
</dbReference>
<feature type="compositionally biased region" description="Polar residues" evidence="12">
    <location>
        <begin position="1420"/>
        <end position="1431"/>
    </location>
</feature>
<comment type="catalytic activity">
    <reaction evidence="11">
        <text>DNA(n) + a 2'-deoxyribonucleoside 5'-triphosphate = DNA(n+1) + diphosphate</text>
        <dbReference type="Rhea" id="RHEA:22508"/>
        <dbReference type="Rhea" id="RHEA-COMP:17339"/>
        <dbReference type="Rhea" id="RHEA-COMP:17340"/>
        <dbReference type="ChEBI" id="CHEBI:33019"/>
        <dbReference type="ChEBI" id="CHEBI:61560"/>
        <dbReference type="ChEBI" id="CHEBI:173112"/>
        <dbReference type="EC" id="2.7.7.7"/>
    </reaction>
</comment>
<keyword evidence="10 13" id="KW-0472">Membrane</keyword>
<keyword evidence="17" id="KW-1185">Reference proteome</keyword>
<dbReference type="InterPro" id="IPR002298">
    <property type="entry name" value="DNA_polymerase_A"/>
</dbReference>